<accession>A0A091BIB3</accession>
<dbReference type="RefSeq" id="WP_022969406.1">
    <property type="nucleotide sequence ID" value="NZ_ATVD01000003.1"/>
</dbReference>
<feature type="compositionally biased region" description="Low complexity" evidence="1">
    <location>
        <begin position="7"/>
        <end position="22"/>
    </location>
</feature>
<keyword evidence="3" id="KW-1185">Reference proteome</keyword>
<dbReference type="Proteomes" id="UP000029385">
    <property type="component" value="Unassembled WGS sequence"/>
</dbReference>
<sequence length="60" mass="6369">MSKNDDAVPPTSAACAPPTAKTRPLPKNGWRDPERRRAFALGSLRDAAGARPVIKPVSDS</sequence>
<organism evidence="2 3">
    <name type="scientific">Arenimonas oryziterrae DSM 21050 = YC6267</name>
    <dbReference type="NCBI Taxonomy" id="1121015"/>
    <lineage>
        <taxon>Bacteria</taxon>
        <taxon>Pseudomonadati</taxon>
        <taxon>Pseudomonadota</taxon>
        <taxon>Gammaproteobacteria</taxon>
        <taxon>Lysobacterales</taxon>
        <taxon>Lysobacteraceae</taxon>
        <taxon>Arenimonas</taxon>
    </lineage>
</organism>
<evidence type="ECO:0000313" key="2">
    <source>
        <dbReference type="EMBL" id="KFN44095.1"/>
    </source>
</evidence>
<proteinExistence type="predicted"/>
<evidence type="ECO:0000313" key="3">
    <source>
        <dbReference type="Proteomes" id="UP000029385"/>
    </source>
</evidence>
<feature type="region of interest" description="Disordered" evidence="1">
    <location>
        <begin position="1"/>
        <end position="33"/>
    </location>
</feature>
<dbReference type="PATRIC" id="fig|1121015.4.peg.824"/>
<dbReference type="EMBL" id="AVCI01000003">
    <property type="protein sequence ID" value="KFN44095.1"/>
    <property type="molecule type" value="Genomic_DNA"/>
</dbReference>
<reference evidence="2 3" key="1">
    <citation type="submission" date="2013-09" db="EMBL/GenBank/DDBJ databases">
        <title>Genome sequencing of Arenimonas oryziterrae.</title>
        <authorList>
            <person name="Chen F."/>
            <person name="Wang G."/>
        </authorList>
    </citation>
    <scope>NUCLEOTIDE SEQUENCE [LARGE SCALE GENOMIC DNA]</scope>
    <source>
        <strain evidence="2 3">YC6267</strain>
    </source>
</reference>
<gene>
    <name evidence="2" type="ORF">N789_06680</name>
</gene>
<comment type="caution">
    <text evidence="2">The sequence shown here is derived from an EMBL/GenBank/DDBJ whole genome shotgun (WGS) entry which is preliminary data.</text>
</comment>
<evidence type="ECO:0000256" key="1">
    <source>
        <dbReference type="SAM" id="MobiDB-lite"/>
    </source>
</evidence>
<dbReference type="AlphaFoldDB" id="A0A091BIB3"/>
<protein>
    <submittedName>
        <fullName evidence="2">Uncharacterized protein</fullName>
    </submittedName>
</protein>
<dbReference type="STRING" id="1121015.GCA_000420545_01788"/>
<name>A0A091BIB3_9GAMM</name>